<sequence>MPSLLITFYWRFKHANIERCWNILSSLEKKTKPVGGRQDSVYETWPYSLIGLLADLCFPPAPVSTPTLTYLLNEKGVKPVFPLSHHYFYHTKLQVSRRRFSRQ</sequence>
<proteinExistence type="predicted"/>
<accession>A0ACB8FZX5</accession>
<keyword evidence="2" id="KW-1185">Reference proteome</keyword>
<evidence type="ECO:0000313" key="1">
    <source>
        <dbReference type="EMBL" id="KAH8012827.1"/>
    </source>
</evidence>
<dbReference type="Proteomes" id="UP000827872">
    <property type="component" value="Linkage Group LG02"/>
</dbReference>
<comment type="caution">
    <text evidence="1">The sequence shown here is derived from an EMBL/GenBank/DDBJ whole genome shotgun (WGS) entry which is preliminary data.</text>
</comment>
<name>A0ACB8FZX5_9SAUR</name>
<reference evidence="1" key="1">
    <citation type="submission" date="2021-08" db="EMBL/GenBank/DDBJ databases">
        <title>The first chromosome-level gecko genome reveals the dynamic sex chromosomes of Neotropical dwarf geckos (Sphaerodactylidae: Sphaerodactylus).</title>
        <authorList>
            <person name="Pinto B.J."/>
            <person name="Keating S.E."/>
            <person name="Gamble T."/>
        </authorList>
    </citation>
    <scope>NUCLEOTIDE SEQUENCE</scope>
    <source>
        <strain evidence="1">TG3544</strain>
    </source>
</reference>
<evidence type="ECO:0000313" key="2">
    <source>
        <dbReference type="Proteomes" id="UP000827872"/>
    </source>
</evidence>
<gene>
    <name evidence="1" type="ORF">K3G42_002887</name>
</gene>
<protein>
    <submittedName>
        <fullName evidence="1">Uncharacterized protein</fullName>
    </submittedName>
</protein>
<dbReference type="EMBL" id="CM037615">
    <property type="protein sequence ID" value="KAH8012827.1"/>
    <property type="molecule type" value="Genomic_DNA"/>
</dbReference>
<organism evidence="1 2">
    <name type="scientific">Sphaerodactylus townsendi</name>
    <dbReference type="NCBI Taxonomy" id="933632"/>
    <lineage>
        <taxon>Eukaryota</taxon>
        <taxon>Metazoa</taxon>
        <taxon>Chordata</taxon>
        <taxon>Craniata</taxon>
        <taxon>Vertebrata</taxon>
        <taxon>Euteleostomi</taxon>
        <taxon>Lepidosauria</taxon>
        <taxon>Squamata</taxon>
        <taxon>Bifurcata</taxon>
        <taxon>Gekkota</taxon>
        <taxon>Sphaerodactylidae</taxon>
        <taxon>Sphaerodactylus</taxon>
    </lineage>
</organism>